<name>A0A1M5KBK9_9ACTN</name>
<protein>
    <submittedName>
        <fullName evidence="2">EDD domain protein, DegV family</fullName>
    </submittedName>
</protein>
<dbReference type="PANTHER" id="PTHR33434">
    <property type="entry name" value="DEGV DOMAIN-CONTAINING PROTEIN DR_1986-RELATED"/>
    <property type="match status" value="1"/>
</dbReference>
<dbReference type="Gene3D" id="3.30.1180.10">
    <property type="match status" value="1"/>
</dbReference>
<proteinExistence type="predicted"/>
<evidence type="ECO:0000313" key="3">
    <source>
        <dbReference type="Proteomes" id="UP000186132"/>
    </source>
</evidence>
<organism evidence="2 3">
    <name type="scientific">Jatrophihabitans endophyticus</name>
    <dbReference type="NCBI Taxonomy" id="1206085"/>
    <lineage>
        <taxon>Bacteria</taxon>
        <taxon>Bacillati</taxon>
        <taxon>Actinomycetota</taxon>
        <taxon>Actinomycetes</taxon>
        <taxon>Jatrophihabitantales</taxon>
        <taxon>Jatrophihabitantaceae</taxon>
        <taxon>Jatrophihabitans</taxon>
    </lineage>
</organism>
<dbReference type="PANTHER" id="PTHR33434:SF2">
    <property type="entry name" value="FATTY ACID-BINDING PROTEIN TM_1468"/>
    <property type="match status" value="1"/>
</dbReference>
<dbReference type="AlphaFoldDB" id="A0A1M5KBK9"/>
<dbReference type="PROSITE" id="PS51482">
    <property type="entry name" value="DEGV"/>
    <property type="match status" value="1"/>
</dbReference>
<sequence length="287" mass="29460">MSGAAGVRVGVVTDSTSCLPAELIERHGVTVVPLRVTLGQRTAVDDGVDATPADVTRALREKFPVRTSRPAPAEFAAAFRAVLDAGATHVVSVHLSAALSGTWESATLAAQDFPHGMVRVVDSRATAMGLGFAVLAAAECAAAGGSAAAVQGAAIETVDATRTMFYVDTLEYLRRGGRVGTAAALFATSLSVKPLLQMVEGQIVPLEKVRTSARAVARLVELTTRAAAGGPVDLAVHHLAAAQRAEALAGQLRESVPDVRECHVAELGAVIGAHLGPGVLGTVLVRR</sequence>
<accession>A0A1M5KBK9</accession>
<dbReference type="InterPro" id="IPR050270">
    <property type="entry name" value="DegV_domain_contain"/>
</dbReference>
<dbReference type="NCBIfam" id="TIGR00762">
    <property type="entry name" value="DegV"/>
    <property type="match status" value="1"/>
</dbReference>
<dbReference type="Pfam" id="PF02645">
    <property type="entry name" value="DegV"/>
    <property type="match status" value="1"/>
</dbReference>
<keyword evidence="1" id="KW-0446">Lipid-binding</keyword>
<dbReference type="InterPro" id="IPR003797">
    <property type="entry name" value="DegV"/>
</dbReference>
<gene>
    <name evidence="2" type="ORF">SAMN05443575_2107</name>
</gene>
<dbReference type="SUPFAM" id="SSF82549">
    <property type="entry name" value="DAK1/DegV-like"/>
    <property type="match status" value="1"/>
</dbReference>
<reference evidence="2 3" key="1">
    <citation type="submission" date="2016-11" db="EMBL/GenBank/DDBJ databases">
        <authorList>
            <person name="Jaros S."/>
            <person name="Januszkiewicz K."/>
            <person name="Wedrychowicz H."/>
        </authorList>
    </citation>
    <scope>NUCLEOTIDE SEQUENCE [LARGE SCALE GENOMIC DNA]</scope>
    <source>
        <strain evidence="2 3">DSM 45627</strain>
    </source>
</reference>
<dbReference type="STRING" id="1206085.SAMN05443575_2107"/>
<dbReference type="GO" id="GO:0008289">
    <property type="term" value="F:lipid binding"/>
    <property type="evidence" value="ECO:0007669"/>
    <property type="project" value="UniProtKB-KW"/>
</dbReference>
<dbReference type="Gene3D" id="3.40.50.10170">
    <property type="match status" value="1"/>
</dbReference>
<keyword evidence="3" id="KW-1185">Reference proteome</keyword>
<dbReference type="InterPro" id="IPR043168">
    <property type="entry name" value="DegV_C"/>
</dbReference>
<evidence type="ECO:0000256" key="1">
    <source>
        <dbReference type="ARBA" id="ARBA00023121"/>
    </source>
</evidence>
<dbReference type="Proteomes" id="UP000186132">
    <property type="component" value="Unassembled WGS sequence"/>
</dbReference>
<evidence type="ECO:0000313" key="2">
    <source>
        <dbReference type="EMBL" id="SHG50175.1"/>
    </source>
</evidence>
<dbReference type="EMBL" id="FQVU01000003">
    <property type="protein sequence ID" value="SHG50175.1"/>
    <property type="molecule type" value="Genomic_DNA"/>
</dbReference>